<dbReference type="InterPro" id="IPR034904">
    <property type="entry name" value="FSCA_dom_sf"/>
</dbReference>
<dbReference type="AlphaFoldDB" id="A0A8T3V1B6"/>
<dbReference type="Gene3D" id="3.30.300.130">
    <property type="entry name" value="Fe-S cluster assembly (FSCA)"/>
    <property type="match status" value="1"/>
</dbReference>
<evidence type="ECO:0000256" key="3">
    <source>
        <dbReference type="ARBA" id="ARBA00022840"/>
    </source>
</evidence>
<dbReference type="InterPro" id="IPR033756">
    <property type="entry name" value="YlxH/NBP35"/>
</dbReference>
<accession>A0A8T3V1B6</accession>
<dbReference type="EMBL" id="JADFAQ010000030">
    <property type="protein sequence ID" value="MBE5728208.1"/>
    <property type="molecule type" value="Genomic_DNA"/>
</dbReference>
<evidence type="ECO:0000256" key="6">
    <source>
        <dbReference type="HAMAP-Rule" id="MF_02040"/>
    </source>
</evidence>
<evidence type="ECO:0000256" key="4">
    <source>
        <dbReference type="ARBA" id="ARBA00023004"/>
    </source>
</evidence>
<evidence type="ECO:0000256" key="5">
    <source>
        <dbReference type="ARBA" id="ARBA00023014"/>
    </source>
</evidence>
<dbReference type="PANTHER" id="PTHR42961">
    <property type="entry name" value="IRON-SULFUR PROTEIN NUBPL"/>
    <property type="match status" value="1"/>
</dbReference>
<dbReference type="InterPro" id="IPR019591">
    <property type="entry name" value="Mrp/NBP35_ATP-bd"/>
</dbReference>
<comment type="caution">
    <text evidence="8">The sequence shown here is derived from an EMBL/GenBank/DDBJ whole genome shotgun (WGS) entry which is preliminary data.</text>
</comment>
<feature type="binding site" evidence="6">
    <location>
        <begin position="123"/>
        <end position="130"/>
    </location>
    <ligand>
        <name>ATP</name>
        <dbReference type="ChEBI" id="CHEBI:30616"/>
    </ligand>
</feature>
<evidence type="ECO:0000313" key="9">
    <source>
        <dbReference type="Proteomes" id="UP000763484"/>
    </source>
</evidence>
<dbReference type="GO" id="GO:0046872">
    <property type="term" value="F:metal ion binding"/>
    <property type="evidence" value="ECO:0007669"/>
    <property type="project" value="UniProtKB-KW"/>
</dbReference>
<comment type="similarity">
    <text evidence="6">Belongs to the Mrp/NBP35 ATP-binding proteins family.</text>
</comment>
<dbReference type="GO" id="GO:0016887">
    <property type="term" value="F:ATP hydrolysis activity"/>
    <property type="evidence" value="ECO:0007669"/>
    <property type="project" value="UniProtKB-UniRule"/>
</dbReference>
<dbReference type="Proteomes" id="UP000763484">
    <property type="component" value="Unassembled WGS sequence"/>
</dbReference>
<dbReference type="Gene3D" id="3.40.50.300">
    <property type="entry name" value="P-loop containing nucleotide triphosphate hydrolases"/>
    <property type="match status" value="1"/>
</dbReference>
<evidence type="ECO:0000313" key="8">
    <source>
        <dbReference type="EMBL" id="MBE5728208.1"/>
    </source>
</evidence>
<dbReference type="InterPro" id="IPR044304">
    <property type="entry name" value="NUBPL-like"/>
</dbReference>
<proteinExistence type="inferred from homology"/>
<evidence type="ECO:0000256" key="1">
    <source>
        <dbReference type="ARBA" id="ARBA00022723"/>
    </source>
</evidence>
<dbReference type="GO" id="GO:0140663">
    <property type="term" value="F:ATP-dependent FeS chaperone activity"/>
    <property type="evidence" value="ECO:0007669"/>
    <property type="project" value="InterPro"/>
</dbReference>
<protein>
    <recommendedName>
        <fullName evidence="6">Iron-sulfur cluster carrier protein</fullName>
    </recommendedName>
</protein>
<keyword evidence="2 6" id="KW-0547">Nucleotide-binding</keyword>
<keyword evidence="6" id="KW-0378">Hydrolase</keyword>
<reference evidence="8 9" key="1">
    <citation type="submission" date="2020-09" db="EMBL/GenBank/DDBJ databases">
        <title>Genomic characterization of a novel Parvarchaeota family in acid mine drainage sediments.</title>
        <authorList>
            <person name="Luo Z.-H."/>
        </authorList>
    </citation>
    <scope>NUCLEOTIDE SEQUENCE [LARGE SCALE GENOMIC DNA]</scope>
    <source>
        <strain evidence="8">TL1-5_bins.178</strain>
    </source>
</reference>
<dbReference type="PANTHER" id="PTHR42961:SF2">
    <property type="entry name" value="IRON-SULFUR PROTEIN NUBPL"/>
    <property type="match status" value="1"/>
</dbReference>
<dbReference type="InterPro" id="IPR027417">
    <property type="entry name" value="P-loop_NTPase"/>
</dbReference>
<dbReference type="GO" id="GO:0005524">
    <property type="term" value="F:ATP binding"/>
    <property type="evidence" value="ECO:0007669"/>
    <property type="project" value="UniProtKB-UniRule"/>
</dbReference>
<dbReference type="SUPFAM" id="SSF52540">
    <property type="entry name" value="P-loop containing nucleoside triphosphate hydrolases"/>
    <property type="match status" value="1"/>
</dbReference>
<dbReference type="Pfam" id="PF10609">
    <property type="entry name" value="ParA"/>
    <property type="match status" value="1"/>
</dbReference>
<organism evidence="8 9">
    <name type="scientific">Candidatus Acidifodinimicrobium mancum</name>
    <dbReference type="NCBI Taxonomy" id="2898728"/>
    <lineage>
        <taxon>Archaea</taxon>
        <taxon>Candidatus Parvarchaeota</taxon>
        <taxon>Candidatus Acidifodinimicrobiaceae</taxon>
        <taxon>Candidatus Acidifodinimicrobium</taxon>
    </lineage>
</organism>
<evidence type="ECO:0000256" key="2">
    <source>
        <dbReference type="ARBA" id="ARBA00022741"/>
    </source>
</evidence>
<sequence length="345" mass="38250">MSVSEEENRKILSLLESVNDPEIGLSIVKLRMVKSIEKEGDRITVNLKLTVPDCPLSGTLEKDIESKLESAGYKEVEVKFSYMTKEELEEVKQQLKKEKKITPPPIEKYEKRGIKNVVAVYSAKGGVGKSTVVSMLALTAKNKGYKVGILDCDISGPSIRSIFRLNGLAEVGENKKFIPMDSGGIKIIGADMLTDAQVLIWRGPLVSSAIKQMYSDTDWGELDILFLDLPPGTSDAPLTVFQSLPVDKIIIVTTPNSLAQITSRKTELMADALKVPVIGIIENMDYIEHGSERISLEKRNKDVSFSSEVLSKLPYNLDIEDKIVENKLDENILKGLERVIDAILR</sequence>
<dbReference type="InterPro" id="IPR002744">
    <property type="entry name" value="MIP18-like"/>
</dbReference>
<evidence type="ECO:0000259" key="7">
    <source>
        <dbReference type="Pfam" id="PF01883"/>
    </source>
</evidence>
<keyword evidence="5 6" id="KW-0411">Iron-sulfur</keyword>
<gene>
    <name evidence="8" type="ORF">IHE50_02215</name>
</gene>
<keyword evidence="4 6" id="KW-0408">Iron</keyword>
<comment type="subunit">
    <text evidence="6">Homodimer.</text>
</comment>
<comment type="function">
    <text evidence="6">Binds and transfers iron-sulfur (Fe-S) clusters to target apoproteins. Can hydrolyze ATP.</text>
</comment>
<keyword evidence="3 6" id="KW-0067">ATP-binding</keyword>
<keyword evidence="1 6" id="KW-0479">Metal-binding</keyword>
<feature type="domain" description="MIP18 family-like" evidence="7">
    <location>
        <begin position="9"/>
        <end position="79"/>
    </location>
</feature>
<dbReference type="CDD" id="cd02037">
    <property type="entry name" value="Mrp_NBP35"/>
    <property type="match status" value="1"/>
</dbReference>
<dbReference type="GO" id="GO:0016226">
    <property type="term" value="P:iron-sulfur cluster assembly"/>
    <property type="evidence" value="ECO:0007669"/>
    <property type="project" value="InterPro"/>
</dbReference>
<dbReference type="Pfam" id="PF01883">
    <property type="entry name" value="FeS_assembly_P"/>
    <property type="match status" value="1"/>
</dbReference>
<dbReference type="SUPFAM" id="SSF117916">
    <property type="entry name" value="Fe-S cluster assembly (FSCA) domain-like"/>
    <property type="match status" value="1"/>
</dbReference>
<dbReference type="HAMAP" id="MF_02040">
    <property type="entry name" value="Mrp_NBP35"/>
    <property type="match status" value="1"/>
</dbReference>
<name>A0A8T3V1B6_9ARCH</name>
<dbReference type="GO" id="GO:0051539">
    <property type="term" value="F:4 iron, 4 sulfur cluster binding"/>
    <property type="evidence" value="ECO:0007669"/>
    <property type="project" value="TreeGrafter"/>
</dbReference>